<evidence type="ECO:0000313" key="2">
    <source>
        <dbReference type="EMBL" id="SIT17113.1"/>
    </source>
</evidence>
<reference evidence="3" key="1">
    <citation type="submission" date="2017-01" db="EMBL/GenBank/DDBJ databases">
        <authorList>
            <person name="Varghese N."/>
            <person name="Submissions S."/>
        </authorList>
    </citation>
    <scope>NUCLEOTIDE SEQUENCE [LARGE SCALE GENOMIC DNA]</scope>
    <source>
        <strain evidence="3">DSM 24913</strain>
    </source>
</reference>
<evidence type="ECO:0000313" key="3">
    <source>
        <dbReference type="Proteomes" id="UP000185639"/>
    </source>
</evidence>
<feature type="compositionally biased region" description="Basic and acidic residues" evidence="1">
    <location>
        <begin position="127"/>
        <end position="158"/>
    </location>
</feature>
<gene>
    <name evidence="2" type="ORF">SAMN05421686_1135</name>
</gene>
<protein>
    <submittedName>
        <fullName evidence="2">Uncharacterized protein</fullName>
    </submittedName>
</protein>
<dbReference type="RefSeq" id="WP_076517852.1">
    <property type="nucleotide sequence ID" value="NZ_FTOH01000013.1"/>
</dbReference>
<name>A0A1N7Q2K0_9GAMM</name>
<accession>A0A1N7Q2K0</accession>
<dbReference type="AlphaFoldDB" id="A0A1N7Q2K0"/>
<dbReference type="EMBL" id="FTOH01000013">
    <property type="protein sequence ID" value="SIT17113.1"/>
    <property type="molecule type" value="Genomic_DNA"/>
</dbReference>
<feature type="compositionally biased region" description="Basic and acidic residues" evidence="1">
    <location>
        <begin position="190"/>
        <end position="209"/>
    </location>
</feature>
<sequence length="209" mass="22867">MTQSVFPVASVVADDTQDFLKQSDPVAYAVWRLADGSRSIETLAGDAGISVKECWAALDRLADQNALSERVAPPSATPHPALLNRREAMSKVMMGALGATALMNAPQVFANTDISVGTNPAADTDAAELKRPMEQRRKQASEQQRKVVEKRKASEQDQKAGQQKVVEQRKKQATKQATEKRSKAAQQREAAVEQKAKRAQQESKRKAVQ</sequence>
<proteinExistence type="predicted"/>
<organism evidence="2 3">
    <name type="scientific">Thalassolituus maritimus</name>
    <dbReference type="NCBI Taxonomy" id="484498"/>
    <lineage>
        <taxon>Bacteria</taxon>
        <taxon>Pseudomonadati</taxon>
        <taxon>Pseudomonadota</taxon>
        <taxon>Gammaproteobacteria</taxon>
        <taxon>Oceanospirillales</taxon>
        <taxon>Oceanospirillaceae</taxon>
        <taxon>Thalassolituus</taxon>
    </lineage>
</organism>
<feature type="region of interest" description="Disordered" evidence="1">
    <location>
        <begin position="114"/>
        <end position="209"/>
    </location>
</feature>
<keyword evidence="3" id="KW-1185">Reference proteome</keyword>
<dbReference type="Proteomes" id="UP000185639">
    <property type="component" value="Unassembled WGS sequence"/>
</dbReference>
<evidence type="ECO:0000256" key="1">
    <source>
        <dbReference type="SAM" id="MobiDB-lite"/>
    </source>
</evidence>